<dbReference type="Proteomes" id="UP001500443">
    <property type="component" value="Unassembled WGS sequence"/>
</dbReference>
<dbReference type="InterPro" id="IPR046193">
    <property type="entry name" value="DUF6221"/>
</dbReference>
<sequence>MNELIGFLRARLVEDERSAKACAGAPWAVEIPPMVHVSVEARRDEKWRLGRLGYVATVERDEDREHIARHPPKRVLAEVAIDRELLRDYERLLRAHEQHKAAVAELDADLEHEARTGKWEGFGLPDVRQQALRREADYLPAQLRTLEGWARGKASVYSDHPDYREEWRP</sequence>
<proteinExistence type="predicted"/>
<dbReference type="RefSeq" id="WP_344287123.1">
    <property type="nucleotide sequence ID" value="NZ_BAAAPF010000003.1"/>
</dbReference>
<comment type="caution">
    <text evidence="1">The sequence shown here is derived from an EMBL/GenBank/DDBJ whole genome shotgun (WGS) entry which is preliminary data.</text>
</comment>
<evidence type="ECO:0000313" key="1">
    <source>
        <dbReference type="EMBL" id="GAA2108038.1"/>
    </source>
</evidence>
<dbReference type="EMBL" id="BAAAPF010000003">
    <property type="protein sequence ID" value="GAA2108038.1"/>
    <property type="molecule type" value="Genomic_DNA"/>
</dbReference>
<gene>
    <name evidence="1" type="ORF">GCM10009802_03590</name>
</gene>
<accession>A0ABN2XAV1</accession>
<organism evidence="1 2">
    <name type="scientific">Streptomyces synnematoformans</name>
    <dbReference type="NCBI Taxonomy" id="415721"/>
    <lineage>
        <taxon>Bacteria</taxon>
        <taxon>Bacillati</taxon>
        <taxon>Actinomycetota</taxon>
        <taxon>Actinomycetes</taxon>
        <taxon>Kitasatosporales</taxon>
        <taxon>Streptomycetaceae</taxon>
        <taxon>Streptomyces</taxon>
    </lineage>
</organism>
<evidence type="ECO:0000313" key="2">
    <source>
        <dbReference type="Proteomes" id="UP001500443"/>
    </source>
</evidence>
<reference evidence="1 2" key="1">
    <citation type="journal article" date="2019" name="Int. J. Syst. Evol. Microbiol.">
        <title>The Global Catalogue of Microorganisms (GCM) 10K type strain sequencing project: providing services to taxonomists for standard genome sequencing and annotation.</title>
        <authorList>
            <consortium name="The Broad Institute Genomics Platform"/>
            <consortium name="The Broad Institute Genome Sequencing Center for Infectious Disease"/>
            <person name="Wu L."/>
            <person name="Ma J."/>
        </authorList>
    </citation>
    <scope>NUCLEOTIDE SEQUENCE [LARGE SCALE GENOMIC DNA]</scope>
    <source>
        <strain evidence="1 2">JCM 15481</strain>
    </source>
</reference>
<dbReference type="Pfam" id="PF19730">
    <property type="entry name" value="DUF6221"/>
    <property type="match status" value="1"/>
</dbReference>
<protein>
    <submittedName>
        <fullName evidence="1">Uncharacterized protein</fullName>
    </submittedName>
</protein>
<name>A0ABN2XAV1_9ACTN</name>
<keyword evidence="2" id="KW-1185">Reference proteome</keyword>